<dbReference type="EMBL" id="CP003093">
    <property type="protein sequence ID" value="AER55911.1"/>
    <property type="molecule type" value="Genomic_DNA"/>
</dbReference>
<evidence type="ECO:0000313" key="2">
    <source>
        <dbReference type="EMBL" id="AER55911.1"/>
    </source>
</evidence>
<dbReference type="Gene3D" id="2.60.40.1820">
    <property type="match status" value="1"/>
</dbReference>
<keyword evidence="3" id="KW-1185">Reference proteome</keyword>
<feature type="domain" description="Late embryogenesis abundant protein LEA-2 subgroup" evidence="1">
    <location>
        <begin position="49"/>
        <end position="131"/>
    </location>
</feature>
<dbReference type="KEGG" id="psd:DSC_06300"/>
<proteinExistence type="predicted"/>
<dbReference type="STRING" id="1045855.DSC_06300"/>
<dbReference type="PROSITE" id="PS51257">
    <property type="entry name" value="PROKAR_LIPOPROTEIN"/>
    <property type="match status" value="1"/>
</dbReference>
<accession>G7URN3</accession>
<name>G7URN3_PSEUP</name>
<dbReference type="eggNOG" id="ENOG5030R85">
    <property type="taxonomic scope" value="Bacteria"/>
</dbReference>
<dbReference type="Pfam" id="PF03168">
    <property type="entry name" value="LEA_2"/>
    <property type="match status" value="1"/>
</dbReference>
<dbReference type="SUPFAM" id="SSF117070">
    <property type="entry name" value="LEA14-like"/>
    <property type="match status" value="1"/>
</dbReference>
<evidence type="ECO:0000259" key="1">
    <source>
        <dbReference type="Pfam" id="PF03168"/>
    </source>
</evidence>
<organism evidence="2 3">
    <name type="scientific">Pseudoxanthomonas spadix (strain BD-a59)</name>
    <dbReference type="NCBI Taxonomy" id="1045855"/>
    <lineage>
        <taxon>Bacteria</taxon>
        <taxon>Pseudomonadati</taxon>
        <taxon>Pseudomonadota</taxon>
        <taxon>Gammaproteobacteria</taxon>
        <taxon>Lysobacterales</taxon>
        <taxon>Lysobacteraceae</taxon>
        <taxon>Pseudoxanthomonas</taxon>
    </lineage>
</organism>
<dbReference type="HOGENOM" id="CLU_139662_0_0_6"/>
<reference evidence="2 3" key="1">
    <citation type="journal article" date="2012" name="J. Bacteriol.">
        <title>Complete Genome Sequence of the BTEX-Degrading Bacterium Pseudoxanthomonas spadix BD-a59.</title>
        <authorList>
            <person name="Lee S.H."/>
            <person name="Jin H.M."/>
            <person name="Lee H.J."/>
            <person name="Kim J.M."/>
            <person name="Jeon C.O."/>
        </authorList>
    </citation>
    <scope>NUCLEOTIDE SEQUENCE [LARGE SCALE GENOMIC DNA]</scope>
    <source>
        <strain evidence="2 3">BD-a59</strain>
    </source>
</reference>
<gene>
    <name evidence="2" type="ordered locus">DSC_06300</name>
</gene>
<protein>
    <recommendedName>
        <fullName evidence="1">Late embryogenesis abundant protein LEA-2 subgroup domain-containing protein</fullName>
    </recommendedName>
</protein>
<dbReference type="Proteomes" id="UP000005870">
    <property type="component" value="Chromosome"/>
</dbReference>
<dbReference type="AlphaFoldDB" id="G7URN3"/>
<dbReference type="InterPro" id="IPR004864">
    <property type="entry name" value="LEA_2"/>
</dbReference>
<dbReference type="OrthoDB" id="5954188at2"/>
<evidence type="ECO:0000313" key="3">
    <source>
        <dbReference type="Proteomes" id="UP000005870"/>
    </source>
</evidence>
<dbReference type="RefSeq" id="WP_014160088.1">
    <property type="nucleotide sequence ID" value="NC_016147.2"/>
</dbReference>
<sequence>MPPRLLLLLLSCTVLLVACSHGNIKRVSEPAVSLQQISVASDGRWKVELRLQNYSTVSMVYDAVDLQVTVEGQPAGTLAGRPGFSIGPGAADVVTLDLTPTPTARMAVANALAGSGMLGYALKGKVTVTPVEGAQRSFEIDMHSTLSPAPGLTGVLR</sequence>